<evidence type="ECO:0000313" key="2">
    <source>
        <dbReference type="EMBL" id="KAF2727372.1"/>
    </source>
</evidence>
<dbReference type="PANTHER" id="PTHR24148:SF64">
    <property type="entry name" value="HETEROKARYON INCOMPATIBILITY DOMAIN-CONTAINING PROTEIN"/>
    <property type="match status" value="1"/>
</dbReference>
<organism evidence="2 3">
    <name type="scientific">Polyplosphaeria fusca</name>
    <dbReference type="NCBI Taxonomy" id="682080"/>
    <lineage>
        <taxon>Eukaryota</taxon>
        <taxon>Fungi</taxon>
        <taxon>Dikarya</taxon>
        <taxon>Ascomycota</taxon>
        <taxon>Pezizomycotina</taxon>
        <taxon>Dothideomycetes</taxon>
        <taxon>Pleosporomycetidae</taxon>
        <taxon>Pleosporales</taxon>
        <taxon>Tetraplosphaeriaceae</taxon>
        <taxon>Polyplosphaeria</taxon>
    </lineage>
</organism>
<evidence type="ECO:0000259" key="1">
    <source>
        <dbReference type="Pfam" id="PF06985"/>
    </source>
</evidence>
<dbReference type="Pfam" id="PF06985">
    <property type="entry name" value="HET"/>
    <property type="match status" value="1"/>
</dbReference>
<dbReference type="Proteomes" id="UP000799444">
    <property type="component" value="Unassembled WGS sequence"/>
</dbReference>
<dbReference type="InterPro" id="IPR052895">
    <property type="entry name" value="HetReg/Transcr_Mod"/>
</dbReference>
<proteinExistence type="predicted"/>
<gene>
    <name evidence="2" type="ORF">EJ04DRAFT_595238</name>
</gene>
<comment type="caution">
    <text evidence="2">The sequence shown here is derived from an EMBL/GenBank/DDBJ whole genome shotgun (WGS) entry which is preliminary data.</text>
</comment>
<evidence type="ECO:0000313" key="3">
    <source>
        <dbReference type="Proteomes" id="UP000799444"/>
    </source>
</evidence>
<feature type="domain" description="Heterokaryon incompatibility" evidence="1">
    <location>
        <begin position="39"/>
        <end position="203"/>
    </location>
</feature>
<reference evidence="2" key="1">
    <citation type="journal article" date="2020" name="Stud. Mycol.">
        <title>101 Dothideomycetes genomes: a test case for predicting lifestyles and emergence of pathogens.</title>
        <authorList>
            <person name="Haridas S."/>
            <person name="Albert R."/>
            <person name="Binder M."/>
            <person name="Bloem J."/>
            <person name="Labutti K."/>
            <person name="Salamov A."/>
            <person name="Andreopoulos B."/>
            <person name="Baker S."/>
            <person name="Barry K."/>
            <person name="Bills G."/>
            <person name="Bluhm B."/>
            <person name="Cannon C."/>
            <person name="Castanera R."/>
            <person name="Culley D."/>
            <person name="Daum C."/>
            <person name="Ezra D."/>
            <person name="Gonzalez J."/>
            <person name="Henrissat B."/>
            <person name="Kuo A."/>
            <person name="Liang C."/>
            <person name="Lipzen A."/>
            <person name="Lutzoni F."/>
            <person name="Magnuson J."/>
            <person name="Mondo S."/>
            <person name="Nolan M."/>
            <person name="Ohm R."/>
            <person name="Pangilinan J."/>
            <person name="Park H.-J."/>
            <person name="Ramirez L."/>
            <person name="Alfaro M."/>
            <person name="Sun H."/>
            <person name="Tritt A."/>
            <person name="Yoshinaga Y."/>
            <person name="Zwiers L.-H."/>
            <person name="Turgeon B."/>
            <person name="Goodwin S."/>
            <person name="Spatafora J."/>
            <person name="Crous P."/>
            <person name="Grigoriev I."/>
        </authorList>
    </citation>
    <scope>NUCLEOTIDE SEQUENCE</scope>
    <source>
        <strain evidence="2">CBS 125425</strain>
    </source>
</reference>
<dbReference type="OrthoDB" id="2157530at2759"/>
<accession>A0A9P4QMA1</accession>
<protein>
    <recommendedName>
        <fullName evidence="1">Heterokaryon incompatibility domain-containing protein</fullName>
    </recommendedName>
</protein>
<dbReference type="AlphaFoldDB" id="A0A9P4QMA1"/>
<sequence length="571" mass="65087">MDLFDDECQWPRRLLHIPSMTSYEWRPGDWYGDFQKPKYSILSYTWGRWEIRDPSTLQHVRPIQIHGIAWEVPRVDPEAFTDDEFLAVIRDTASPHPEVVDSEHVDFLWLDVACIHQSDEEEKAKEIGRQAIIFRGASHGYIWIRQSKEFIRQWCEDFDKAFAVLTTDAFKTTDHGAWTSCLIDLIQKLFSDAWFSSLWTLQEAFLRPTATFIFKDADKNSMDHCTLKMISDALVAIKESLTSTEGIRQLDSALALRRLIDEIGFVGYGSGNLMVENHMAENPMALLAASHGRTASRVEDRVYGIMQIFDVSVGRSATGAESGHEYTLLELEEQLGTAILLKHPILSQLHVHTVPVDMGTAWRFSQRSTVPERTKVFTNNDLCAVSKLSVQRLDENVLIGEFSGKTASFQRFASRLAKDWPHSWNLNDTSIYLDATDNTGLESDVPHAGTGTLQTAAWLSKHSPQTHILLLALKTSNDPMAPRDNPWAWALGILMHPTQIQLSRGYTDFWRRQGIFIWDVRYKRSAARASSLGFVKALLHEIENLPEDIFKACPYLIGEDEMWSETRGYFG</sequence>
<dbReference type="EMBL" id="ML996336">
    <property type="protein sequence ID" value="KAF2727372.1"/>
    <property type="molecule type" value="Genomic_DNA"/>
</dbReference>
<name>A0A9P4QMA1_9PLEO</name>
<dbReference type="PANTHER" id="PTHR24148">
    <property type="entry name" value="ANKYRIN REPEAT DOMAIN-CONTAINING PROTEIN 39 HOMOLOG-RELATED"/>
    <property type="match status" value="1"/>
</dbReference>
<dbReference type="InterPro" id="IPR010730">
    <property type="entry name" value="HET"/>
</dbReference>
<keyword evidence="3" id="KW-1185">Reference proteome</keyword>